<sequence>MAKRLDAAHVELEQGVVDGLPSLVVHEEVVEHGAQLGRQACQEMHHAQPRDADLRPGDVERQQHQEAHQRDA</sequence>
<evidence type="ECO:0000313" key="3">
    <source>
        <dbReference type="Proteomes" id="UP000314294"/>
    </source>
</evidence>
<evidence type="ECO:0000313" key="2">
    <source>
        <dbReference type="EMBL" id="TNN70074.1"/>
    </source>
</evidence>
<comment type="caution">
    <text evidence="2">The sequence shown here is derived from an EMBL/GenBank/DDBJ whole genome shotgun (WGS) entry which is preliminary data.</text>
</comment>
<accession>A0A4Z2HYJ2</accession>
<gene>
    <name evidence="2" type="ORF">EYF80_019750</name>
</gene>
<dbReference type="EMBL" id="SRLO01000168">
    <property type="protein sequence ID" value="TNN70074.1"/>
    <property type="molecule type" value="Genomic_DNA"/>
</dbReference>
<dbReference type="AlphaFoldDB" id="A0A4Z2HYJ2"/>
<proteinExistence type="predicted"/>
<dbReference type="Proteomes" id="UP000314294">
    <property type="component" value="Unassembled WGS sequence"/>
</dbReference>
<feature type="region of interest" description="Disordered" evidence="1">
    <location>
        <begin position="40"/>
        <end position="72"/>
    </location>
</feature>
<name>A0A4Z2HYJ2_9TELE</name>
<feature type="compositionally biased region" description="Basic and acidic residues" evidence="1">
    <location>
        <begin position="43"/>
        <end position="72"/>
    </location>
</feature>
<keyword evidence="3" id="KW-1185">Reference proteome</keyword>
<reference evidence="2 3" key="1">
    <citation type="submission" date="2019-03" db="EMBL/GenBank/DDBJ databases">
        <title>First draft genome of Liparis tanakae, snailfish: a comprehensive survey of snailfish specific genes.</title>
        <authorList>
            <person name="Kim W."/>
            <person name="Song I."/>
            <person name="Jeong J.-H."/>
            <person name="Kim D."/>
            <person name="Kim S."/>
            <person name="Ryu S."/>
            <person name="Song J.Y."/>
            <person name="Lee S.K."/>
        </authorList>
    </citation>
    <scope>NUCLEOTIDE SEQUENCE [LARGE SCALE GENOMIC DNA]</scope>
    <source>
        <tissue evidence="2">Muscle</tissue>
    </source>
</reference>
<evidence type="ECO:0000256" key="1">
    <source>
        <dbReference type="SAM" id="MobiDB-lite"/>
    </source>
</evidence>
<organism evidence="2 3">
    <name type="scientific">Liparis tanakae</name>
    <name type="common">Tanaka's snailfish</name>
    <dbReference type="NCBI Taxonomy" id="230148"/>
    <lineage>
        <taxon>Eukaryota</taxon>
        <taxon>Metazoa</taxon>
        <taxon>Chordata</taxon>
        <taxon>Craniata</taxon>
        <taxon>Vertebrata</taxon>
        <taxon>Euteleostomi</taxon>
        <taxon>Actinopterygii</taxon>
        <taxon>Neopterygii</taxon>
        <taxon>Teleostei</taxon>
        <taxon>Neoteleostei</taxon>
        <taxon>Acanthomorphata</taxon>
        <taxon>Eupercaria</taxon>
        <taxon>Perciformes</taxon>
        <taxon>Cottioidei</taxon>
        <taxon>Cottales</taxon>
        <taxon>Liparidae</taxon>
        <taxon>Liparis</taxon>
    </lineage>
</organism>
<protein>
    <submittedName>
        <fullName evidence="2">Uncharacterized protein</fullName>
    </submittedName>
</protein>